<dbReference type="InterPro" id="IPR057965">
    <property type="entry name" value="STEEP1_dom"/>
</dbReference>
<feature type="compositionally biased region" description="Low complexity" evidence="1">
    <location>
        <begin position="86"/>
        <end position="103"/>
    </location>
</feature>
<feature type="region of interest" description="Disordered" evidence="1">
    <location>
        <begin position="1"/>
        <end position="39"/>
    </location>
</feature>
<dbReference type="Proteomes" id="UP001492380">
    <property type="component" value="Unassembled WGS sequence"/>
</dbReference>
<reference evidence="3 4" key="1">
    <citation type="submission" date="2024-04" db="EMBL/GenBank/DDBJ databases">
        <title>Phyllosticta paracitricarpa is synonymous to the EU quarantine fungus P. citricarpa based on phylogenomic analyses.</title>
        <authorList>
            <consortium name="Lawrence Berkeley National Laboratory"/>
            <person name="Van Ingen-Buijs V.A."/>
            <person name="Van Westerhoven A.C."/>
            <person name="Haridas S."/>
            <person name="Skiadas P."/>
            <person name="Martin F."/>
            <person name="Groenewald J.Z."/>
            <person name="Crous P.W."/>
            <person name="Seidl M.F."/>
        </authorList>
    </citation>
    <scope>NUCLEOTIDE SEQUENCE [LARGE SCALE GENOMIC DNA]</scope>
    <source>
        <strain evidence="3 4">CBS 123374</strain>
    </source>
</reference>
<evidence type="ECO:0000313" key="3">
    <source>
        <dbReference type="EMBL" id="KAK8244509.1"/>
    </source>
</evidence>
<evidence type="ECO:0000256" key="1">
    <source>
        <dbReference type="SAM" id="MobiDB-lite"/>
    </source>
</evidence>
<gene>
    <name evidence="3" type="ORF">HDK90DRAFT_463328</name>
</gene>
<evidence type="ECO:0000313" key="4">
    <source>
        <dbReference type="Proteomes" id="UP001492380"/>
    </source>
</evidence>
<organism evidence="3 4">
    <name type="scientific">Phyllosticta capitalensis</name>
    <dbReference type="NCBI Taxonomy" id="121624"/>
    <lineage>
        <taxon>Eukaryota</taxon>
        <taxon>Fungi</taxon>
        <taxon>Dikarya</taxon>
        <taxon>Ascomycota</taxon>
        <taxon>Pezizomycotina</taxon>
        <taxon>Dothideomycetes</taxon>
        <taxon>Dothideomycetes incertae sedis</taxon>
        <taxon>Botryosphaeriales</taxon>
        <taxon>Phyllostictaceae</taxon>
        <taxon>Phyllosticta</taxon>
    </lineage>
</organism>
<protein>
    <recommendedName>
        <fullName evidence="2">STEEP1 domain-containing protein</fullName>
    </recommendedName>
</protein>
<dbReference type="EMBL" id="JBBWRZ010000002">
    <property type="protein sequence ID" value="KAK8244509.1"/>
    <property type="molecule type" value="Genomic_DNA"/>
</dbReference>
<keyword evidence="4" id="KW-1185">Reference proteome</keyword>
<feature type="compositionally biased region" description="Low complexity" evidence="1">
    <location>
        <begin position="13"/>
        <end position="37"/>
    </location>
</feature>
<accession>A0ABR1Z1Q7</accession>
<feature type="region of interest" description="Disordered" evidence="1">
    <location>
        <begin position="77"/>
        <end position="112"/>
    </location>
</feature>
<feature type="compositionally biased region" description="Polar residues" evidence="1">
    <location>
        <begin position="1"/>
        <end position="12"/>
    </location>
</feature>
<dbReference type="Pfam" id="PF25809">
    <property type="entry name" value="STEEP1"/>
    <property type="match status" value="1"/>
</dbReference>
<sequence>MATASPQSPTKLSTVPVPAPATSSSSSSSSSSPSNPSDHIHTYHCLCTQLLLASTTPLPSLPRRGGDADDNATDRAYILPLPAPPSSSSSTSTDTATATTTDAEQTGDEAKSPHYALTLSLSSDRTPLIIQRDDGLEKRYLARCGRCRVVVGYWLDWSQFASSVSGAAGKTSGRREDVVYLLPGGLLNTQDMAAGKKSGEGKGV</sequence>
<proteinExistence type="predicted"/>
<evidence type="ECO:0000259" key="2">
    <source>
        <dbReference type="Pfam" id="PF25809"/>
    </source>
</evidence>
<name>A0ABR1Z1Q7_9PEZI</name>
<feature type="domain" description="STEEP1" evidence="2">
    <location>
        <begin position="36"/>
        <end position="193"/>
    </location>
</feature>
<comment type="caution">
    <text evidence="3">The sequence shown here is derived from an EMBL/GenBank/DDBJ whole genome shotgun (WGS) entry which is preliminary data.</text>
</comment>